<evidence type="ECO:0000259" key="7">
    <source>
        <dbReference type="Pfam" id="PF04453"/>
    </source>
</evidence>
<dbReference type="RefSeq" id="WP_115843631.1">
    <property type="nucleotide sequence ID" value="NZ_CP091317.1"/>
</dbReference>
<keyword evidence="1 4" id="KW-0732">Signal</keyword>
<evidence type="ECO:0000259" key="6">
    <source>
        <dbReference type="Pfam" id="PF03968"/>
    </source>
</evidence>
<keyword evidence="2 4" id="KW-0472">Membrane</keyword>
<feature type="signal peptide" evidence="4">
    <location>
        <begin position="1"/>
        <end position="22"/>
    </location>
</feature>
<dbReference type="GO" id="GO:0043165">
    <property type="term" value="P:Gram-negative-bacterium-type cell outer membrane assembly"/>
    <property type="evidence" value="ECO:0007669"/>
    <property type="project" value="UniProtKB-UniRule"/>
</dbReference>
<dbReference type="EMBL" id="QTJR01000012">
    <property type="protein sequence ID" value="RDY65959.1"/>
    <property type="molecule type" value="Genomic_DNA"/>
</dbReference>
<feature type="chain" id="PRO_5017840379" description="LPS-assembly protein LptD" evidence="4">
    <location>
        <begin position="23"/>
        <end position="820"/>
    </location>
</feature>
<evidence type="ECO:0000256" key="3">
    <source>
        <dbReference type="ARBA" id="ARBA00023237"/>
    </source>
</evidence>
<comment type="similarity">
    <text evidence="4">Belongs to the LptD family.</text>
</comment>
<comment type="caution">
    <text evidence="8">The sequence shown here is derived from an EMBL/GenBank/DDBJ whole genome shotgun (WGS) entry which is preliminary data.</text>
</comment>
<dbReference type="GO" id="GO:0015920">
    <property type="term" value="P:lipopolysaccharide transport"/>
    <property type="evidence" value="ECO:0007669"/>
    <property type="project" value="InterPro"/>
</dbReference>
<keyword evidence="3 4" id="KW-0998">Cell outer membrane</keyword>
<gene>
    <name evidence="4" type="primary">lptD</name>
    <name evidence="8" type="ORF">DX912_14755</name>
</gene>
<dbReference type="InterPro" id="IPR007543">
    <property type="entry name" value="LptD_C"/>
</dbReference>
<feature type="domain" description="LptD C-terminal" evidence="7">
    <location>
        <begin position="318"/>
        <end position="712"/>
    </location>
</feature>
<comment type="caution">
    <text evidence="4">Lacks conserved residue(s) required for the propagation of feature annotation.</text>
</comment>
<name>A0A3D8V9R8_9GAMM</name>
<dbReference type="Proteomes" id="UP000256829">
    <property type="component" value="Unassembled WGS sequence"/>
</dbReference>
<dbReference type="PANTHER" id="PTHR30189:SF1">
    <property type="entry name" value="LPS-ASSEMBLY PROTEIN LPTD"/>
    <property type="match status" value="1"/>
</dbReference>
<dbReference type="AlphaFoldDB" id="A0A3D8V9R8"/>
<dbReference type="InterPro" id="IPR005653">
    <property type="entry name" value="OstA-like_N"/>
</dbReference>
<dbReference type="InterPro" id="IPR050218">
    <property type="entry name" value="LptD"/>
</dbReference>
<dbReference type="HAMAP" id="MF_01411">
    <property type="entry name" value="LPS_assembly_LptD"/>
    <property type="match status" value="1"/>
</dbReference>
<sequence length="820" mass="92803" precursor="true">MHRPLRLLPLSLCIALALPAYAADGDEDNWGLCPIIDVVPVFEDAPAPVGGIENRGSEPTDIDGGQLERAGTAEDIVVQDNVRLNRGDQFLGTDKLTYNAETGRYSAVGNVRYQDSGMRILAERAEGDQNADRHRIEDVQYQLTQRRGNGGAERIELEGARGRLVGSTYSTCAPNQRAWELRASRIEIDTAKGMGVARNATVRIGSVPVLYVPWFMFPVDDQRRTGLLYPQLSLSGRNGFDYKQPIYLNLAPNYDATLYPRIMADRGGLLGAEFRWLYERGKGEVYGNWMPSDKLPGDEPDRYLNPEVGFPVSSLPEKNRGQFALSATHNINSAWYANTNLGWVSDTHYFEDFSSSLYGISQYSIRSDAGVYGRGRYWSGGVMADHYQLADYTLSEVNLPFDRLPRAYFSWAQPFMPWLQAGVDAEGARFEHQEFLGGTRIDVKPFVTMPLEGASWFIRPKLAWRYTAYQLDGNAQSRAEEFAQRNGGPVDPARFQDSNLTRSLPITSVDAGLYFDRNTTFRGTSYLHTLEPRLYYLNVPYRNQDNFPVFDTGPMTFSWGQLFRDNRYTGADRQMDANQLTAALTTRFISEEDGRERLAASIGQIQYFDDSRVTLPNQTTIESGKSAWVADASVSPNDRWNLGATYIWNPKYRGEDFVSARVRYLFERGGVVNLGYRYRRNAAFRQDIDPPELRDQLEQADFSFLYPINETWSVVGRYYYSILDKKELETIAGVQWESCCLAARLVGRRYLRNRDGELDTRIMFEFELKGLGSAGQNTERVLRRGILGYDRDDLYLVPPTSTQRLNSGSGQVESTPDPTL</sequence>
<comment type="subcellular location">
    <subcellularLocation>
        <location evidence="4">Cell outer membrane</location>
    </subcellularLocation>
</comment>
<dbReference type="GO" id="GO:0009279">
    <property type="term" value="C:cell outer membrane"/>
    <property type="evidence" value="ECO:0007669"/>
    <property type="project" value="UniProtKB-SubCell"/>
</dbReference>
<dbReference type="Pfam" id="PF03968">
    <property type="entry name" value="LptD_N"/>
    <property type="match status" value="1"/>
</dbReference>
<accession>A0A3D8V9R8</accession>
<organism evidence="8 9">
    <name type="scientific">Lysobacter soli</name>
    <dbReference type="NCBI Taxonomy" id="453783"/>
    <lineage>
        <taxon>Bacteria</taxon>
        <taxon>Pseudomonadati</taxon>
        <taxon>Pseudomonadota</taxon>
        <taxon>Gammaproteobacteria</taxon>
        <taxon>Lysobacterales</taxon>
        <taxon>Lysobacteraceae</taxon>
        <taxon>Lysobacter</taxon>
    </lineage>
</organism>
<comment type="function">
    <text evidence="4">Together with LptE, is involved in the assembly of lipopolysaccharide (LPS) at the surface of the outer membrane.</text>
</comment>
<feature type="domain" description="Organic solvent tolerance-like N-terminal" evidence="6">
    <location>
        <begin position="75"/>
        <end position="193"/>
    </location>
</feature>
<comment type="subunit">
    <text evidence="4">Component of the lipopolysaccharide transport and assembly complex. Interacts with LptE and LptA.</text>
</comment>
<reference evidence="8 9" key="1">
    <citation type="submission" date="2018-08" db="EMBL/GenBank/DDBJ databases">
        <title>Lysobacter soli KCTC 22011, whole genome shotgun sequence.</title>
        <authorList>
            <person name="Zhang X."/>
            <person name="Feng G."/>
            <person name="Zhu H."/>
        </authorList>
    </citation>
    <scope>NUCLEOTIDE SEQUENCE [LARGE SCALE GENOMIC DNA]</scope>
    <source>
        <strain evidence="8 9">KCTC 22011</strain>
    </source>
</reference>
<dbReference type="InterPro" id="IPR020889">
    <property type="entry name" value="LipoPS_assembly_LptD"/>
</dbReference>
<keyword evidence="9" id="KW-1185">Reference proteome</keyword>
<dbReference type="GO" id="GO:1990351">
    <property type="term" value="C:transporter complex"/>
    <property type="evidence" value="ECO:0007669"/>
    <property type="project" value="TreeGrafter"/>
</dbReference>
<evidence type="ECO:0000256" key="2">
    <source>
        <dbReference type="ARBA" id="ARBA00023136"/>
    </source>
</evidence>
<evidence type="ECO:0000256" key="4">
    <source>
        <dbReference type="HAMAP-Rule" id="MF_01411"/>
    </source>
</evidence>
<evidence type="ECO:0000313" key="9">
    <source>
        <dbReference type="Proteomes" id="UP000256829"/>
    </source>
</evidence>
<evidence type="ECO:0000256" key="5">
    <source>
        <dbReference type="SAM" id="MobiDB-lite"/>
    </source>
</evidence>
<evidence type="ECO:0000313" key="8">
    <source>
        <dbReference type="EMBL" id="RDY65959.1"/>
    </source>
</evidence>
<evidence type="ECO:0000256" key="1">
    <source>
        <dbReference type="ARBA" id="ARBA00022729"/>
    </source>
</evidence>
<dbReference type="Pfam" id="PF04453">
    <property type="entry name" value="LptD"/>
    <property type="match status" value="1"/>
</dbReference>
<protein>
    <recommendedName>
        <fullName evidence="4">LPS-assembly protein LptD</fullName>
    </recommendedName>
</protein>
<feature type="region of interest" description="Disordered" evidence="5">
    <location>
        <begin position="800"/>
        <end position="820"/>
    </location>
</feature>
<proteinExistence type="inferred from homology"/>
<dbReference type="PANTHER" id="PTHR30189">
    <property type="entry name" value="LPS-ASSEMBLY PROTEIN"/>
    <property type="match status" value="1"/>
</dbReference>